<feature type="coiled-coil region" evidence="1">
    <location>
        <begin position="36"/>
        <end position="63"/>
    </location>
</feature>
<accession>A0A3B0SUR6</accession>
<proteinExistence type="predicted"/>
<organism evidence="3">
    <name type="scientific">hydrothermal vent metagenome</name>
    <dbReference type="NCBI Taxonomy" id="652676"/>
    <lineage>
        <taxon>unclassified sequences</taxon>
        <taxon>metagenomes</taxon>
        <taxon>ecological metagenomes</taxon>
    </lineage>
</organism>
<feature type="region of interest" description="Disordered" evidence="2">
    <location>
        <begin position="216"/>
        <end position="242"/>
    </location>
</feature>
<reference evidence="3" key="1">
    <citation type="submission" date="2018-06" db="EMBL/GenBank/DDBJ databases">
        <authorList>
            <person name="Zhirakovskaya E."/>
        </authorList>
    </citation>
    <scope>NUCLEOTIDE SEQUENCE</scope>
</reference>
<evidence type="ECO:0000256" key="2">
    <source>
        <dbReference type="SAM" id="MobiDB-lite"/>
    </source>
</evidence>
<protein>
    <submittedName>
        <fullName evidence="3">Uncharacterized protein</fullName>
    </submittedName>
</protein>
<dbReference type="EMBL" id="UOEK01000449">
    <property type="protein sequence ID" value="VAW08230.1"/>
    <property type="molecule type" value="Genomic_DNA"/>
</dbReference>
<sequence>MDMTASTASSVKFSRDGRGYEVDAVEAFRSAVVDVLARYEADLRAAVSRIEELEAELPDSTDRRIRRTRDLVESYELLFAGAESVAAAREERRMQAALQAMVSADLAAELEASRSTVQAAREDEAVDIVDHARRVATRTREMADEEGKAKAAAARTVLAEAQRIADEQTRVTTELRNASVIAEQRLDSLVRHIAREMNALQSILSVDRGEVVATPYEVGSPAPTHPQDSGTSGDAGTLADPFSIRVDLTGAPDPERDGFYERRLSGLRRRIEAAEATES</sequence>
<dbReference type="AlphaFoldDB" id="A0A3B0SUR6"/>
<name>A0A3B0SUR6_9ZZZZ</name>
<keyword evidence="1" id="KW-0175">Coiled coil</keyword>
<evidence type="ECO:0000256" key="1">
    <source>
        <dbReference type="SAM" id="Coils"/>
    </source>
</evidence>
<gene>
    <name evidence="3" type="ORF">MNBD_ACTINO02-999</name>
</gene>
<evidence type="ECO:0000313" key="3">
    <source>
        <dbReference type="EMBL" id="VAW08230.1"/>
    </source>
</evidence>
<dbReference type="Gene3D" id="6.10.250.660">
    <property type="match status" value="1"/>
</dbReference>